<name>A0ACC1NFL3_9HYPO</name>
<evidence type="ECO:0000313" key="1">
    <source>
        <dbReference type="EMBL" id="KAJ2978087.1"/>
    </source>
</evidence>
<proteinExistence type="predicted"/>
<dbReference type="EMBL" id="JANJQO010000409">
    <property type="protein sequence ID" value="KAJ2978087.1"/>
    <property type="molecule type" value="Genomic_DNA"/>
</dbReference>
<keyword evidence="2" id="KW-1185">Reference proteome</keyword>
<gene>
    <name evidence="1" type="ORF">NQ176_g4011</name>
</gene>
<comment type="caution">
    <text evidence="1">The sequence shown here is derived from an EMBL/GenBank/DDBJ whole genome shotgun (WGS) entry which is preliminary data.</text>
</comment>
<dbReference type="Proteomes" id="UP001143910">
    <property type="component" value="Unassembled WGS sequence"/>
</dbReference>
<evidence type="ECO:0000313" key="2">
    <source>
        <dbReference type="Proteomes" id="UP001143910"/>
    </source>
</evidence>
<protein>
    <submittedName>
        <fullName evidence="1">Uncharacterized protein</fullName>
    </submittedName>
</protein>
<reference evidence="1" key="1">
    <citation type="submission" date="2022-08" db="EMBL/GenBank/DDBJ databases">
        <title>Genome Sequence of Lecanicillium fungicola.</title>
        <authorList>
            <person name="Buettner E."/>
        </authorList>
    </citation>
    <scope>NUCLEOTIDE SEQUENCE</scope>
    <source>
        <strain evidence="1">Babe33</strain>
    </source>
</reference>
<accession>A0ACC1NFL3</accession>
<sequence>MLDFTKTTVDMTRFDEGINEILPHFGLSSIAASDLDISLSEDLAAFHLDYDLHTRKTIILASKSVIRRDRIMKLYDQSEKLDLRSDPFAFLEQWILSLKEDITVEEVQQAKKYMFELKKLQPYNARILLAWDCFLRVSQDAVDEHQAAVSLLHVPYSTSLRVDRNLRTIVSWADSILSGTKLRIQRLDSALSTLSDIFATRNDVSLKINTETLVRMAEGAQQENYIMQEIAQSTKFDSQTMKTIATLTMLYLPATFVATFFSMGLIHFQTGEEGGGIEISRSWWIYFTITIPMTFGTYMAFNIIRQRSEKGKPERVTVVHAAELVEDKSAEKA</sequence>
<organism evidence="1 2">
    <name type="scientific">Zarea fungicola</name>
    <dbReference type="NCBI Taxonomy" id="93591"/>
    <lineage>
        <taxon>Eukaryota</taxon>
        <taxon>Fungi</taxon>
        <taxon>Dikarya</taxon>
        <taxon>Ascomycota</taxon>
        <taxon>Pezizomycotina</taxon>
        <taxon>Sordariomycetes</taxon>
        <taxon>Hypocreomycetidae</taxon>
        <taxon>Hypocreales</taxon>
        <taxon>Cordycipitaceae</taxon>
        <taxon>Zarea</taxon>
    </lineage>
</organism>